<dbReference type="PROSITE" id="PS50011">
    <property type="entry name" value="PROTEIN_KINASE_DOM"/>
    <property type="match status" value="1"/>
</dbReference>
<keyword evidence="9" id="KW-1185">Reference proteome</keyword>
<evidence type="ECO:0000256" key="6">
    <source>
        <dbReference type="ARBA" id="ARBA00048679"/>
    </source>
</evidence>
<feature type="domain" description="Protein kinase" evidence="7">
    <location>
        <begin position="16"/>
        <end position="268"/>
    </location>
</feature>
<dbReference type="SUPFAM" id="SSF56112">
    <property type="entry name" value="Protein kinase-like (PK-like)"/>
    <property type="match status" value="1"/>
</dbReference>
<keyword evidence="4" id="KW-0067">ATP-binding</keyword>
<keyword evidence="2" id="KW-0547">Nucleotide-binding</keyword>
<dbReference type="SMART" id="SM00220">
    <property type="entry name" value="S_TKc"/>
    <property type="match status" value="1"/>
</dbReference>
<evidence type="ECO:0000256" key="4">
    <source>
        <dbReference type="ARBA" id="ARBA00022840"/>
    </source>
</evidence>
<evidence type="ECO:0000256" key="3">
    <source>
        <dbReference type="ARBA" id="ARBA00022777"/>
    </source>
</evidence>
<dbReference type="EMBL" id="RXIC02000023">
    <property type="protein sequence ID" value="KAB1213104.1"/>
    <property type="molecule type" value="Genomic_DNA"/>
</dbReference>
<evidence type="ECO:0000313" key="9">
    <source>
        <dbReference type="Proteomes" id="UP000516437"/>
    </source>
</evidence>
<evidence type="ECO:0000259" key="7">
    <source>
        <dbReference type="PROSITE" id="PS50011"/>
    </source>
</evidence>
<keyword evidence="3 8" id="KW-0418">Kinase</keyword>
<dbReference type="InterPro" id="IPR008271">
    <property type="entry name" value="Ser/Thr_kinase_AS"/>
</dbReference>
<evidence type="ECO:0000256" key="2">
    <source>
        <dbReference type="ARBA" id="ARBA00022741"/>
    </source>
</evidence>
<name>A0A6A1VK30_9ROSI</name>
<keyword evidence="1" id="KW-0808">Transferase</keyword>
<dbReference type="PANTHER" id="PTHR44329">
    <property type="entry name" value="SERINE/THREONINE-PROTEIN KINASE TNNI3K-RELATED"/>
    <property type="match status" value="1"/>
</dbReference>
<dbReference type="Proteomes" id="UP000516437">
    <property type="component" value="Chromosome 5"/>
</dbReference>
<dbReference type="PANTHER" id="PTHR44329:SF280">
    <property type="entry name" value="PROTEIN KINASE"/>
    <property type="match status" value="1"/>
</dbReference>
<comment type="catalytic activity">
    <reaction evidence="6">
        <text>L-seryl-[protein] + ATP = O-phospho-L-seryl-[protein] + ADP + H(+)</text>
        <dbReference type="Rhea" id="RHEA:17989"/>
        <dbReference type="Rhea" id="RHEA-COMP:9863"/>
        <dbReference type="Rhea" id="RHEA-COMP:11604"/>
        <dbReference type="ChEBI" id="CHEBI:15378"/>
        <dbReference type="ChEBI" id="CHEBI:29999"/>
        <dbReference type="ChEBI" id="CHEBI:30616"/>
        <dbReference type="ChEBI" id="CHEBI:83421"/>
        <dbReference type="ChEBI" id="CHEBI:456216"/>
        <dbReference type="EC" id="2.7.11.1"/>
    </reaction>
</comment>
<gene>
    <name evidence="8" type="ORF">CJ030_MR5G015908</name>
</gene>
<dbReference type="Gene3D" id="3.30.200.20">
    <property type="entry name" value="Phosphorylase Kinase, domain 1"/>
    <property type="match status" value="1"/>
</dbReference>
<dbReference type="AlphaFoldDB" id="A0A6A1VK30"/>
<dbReference type="CDD" id="cd13999">
    <property type="entry name" value="STKc_MAP3K-like"/>
    <property type="match status" value="1"/>
</dbReference>
<dbReference type="GO" id="GO:0005524">
    <property type="term" value="F:ATP binding"/>
    <property type="evidence" value="ECO:0007669"/>
    <property type="project" value="UniProtKB-KW"/>
</dbReference>
<proteinExistence type="predicted"/>
<comment type="catalytic activity">
    <reaction evidence="5">
        <text>L-threonyl-[protein] + ATP = O-phospho-L-threonyl-[protein] + ADP + H(+)</text>
        <dbReference type="Rhea" id="RHEA:46608"/>
        <dbReference type="Rhea" id="RHEA-COMP:11060"/>
        <dbReference type="Rhea" id="RHEA-COMP:11605"/>
        <dbReference type="ChEBI" id="CHEBI:15378"/>
        <dbReference type="ChEBI" id="CHEBI:30013"/>
        <dbReference type="ChEBI" id="CHEBI:30616"/>
        <dbReference type="ChEBI" id="CHEBI:61977"/>
        <dbReference type="ChEBI" id="CHEBI:456216"/>
        <dbReference type="EC" id="2.7.11.1"/>
    </reaction>
</comment>
<comment type="caution">
    <text evidence="8">The sequence shown here is derived from an EMBL/GenBank/DDBJ whole genome shotgun (WGS) entry which is preliminary data.</text>
</comment>
<dbReference type="GO" id="GO:0004674">
    <property type="term" value="F:protein serine/threonine kinase activity"/>
    <property type="evidence" value="ECO:0007669"/>
    <property type="project" value="UniProtKB-EC"/>
</dbReference>
<evidence type="ECO:0000313" key="8">
    <source>
        <dbReference type="EMBL" id="KAB1213104.1"/>
    </source>
</evidence>
<dbReference type="PIRSF" id="PIRSF000654">
    <property type="entry name" value="Integrin-linked_kinase"/>
    <property type="match status" value="1"/>
</dbReference>
<dbReference type="Gene3D" id="1.10.510.10">
    <property type="entry name" value="Transferase(Phosphotransferase) domain 1"/>
    <property type="match status" value="1"/>
</dbReference>
<dbReference type="InterPro" id="IPR051681">
    <property type="entry name" value="Ser/Thr_Kinases-Pseudokinases"/>
</dbReference>
<organism evidence="8 9">
    <name type="scientific">Morella rubra</name>
    <name type="common">Chinese bayberry</name>
    <dbReference type="NCBI Taxonomy" id="262757"/>
    <lineage>
        <taxon>Eukaryota</taxon>
        <taxon>Viridiplantae</taxon>
        <taxon>Streptophyta</taxon>
        <taxon>Embryophyta</taxon>
        <taxon>Tracheophyta</taxon>
        <taxon>Spermatophyta</taxon>
        <taxon>Magnoliopsida</taxon>
        <taxon>eudicotyledons</taxon>
        <taxon>Gunneridae</taxon>
        <taxon>Pentapetalae</taxon>
        <taxon>rosids</taxon>
        <taxon>fabids</taxon>
        <taxon>Fagales</taxon>
        <taxon>Myricaceae</taxon>
        <taxon>Morella</taxon>
    </lineage>
</organism>
<dbReference type="FunFam" id="3.30.200.20:FF:000034">
    <property type="entry name" value="Kinase suppressor of Ras 1"/>
    <property type="match status" value="1"/>
</dbReference>
<evidence type="ECO:0000256" key="5">
    <source>
        <dbReference type="ARBA" id="ARBA00047899"/>
    </source>
</evidence>
<dbReference type="OrthoDB" id="4062651at2759"/>
<dbReference type="Pfam" id="PF00069">
    <property type="entry name" value="Pkinase"/>
    <property type="match status" value="1"/>
</dbReference>
<evidence type="ECO:0000256" key="1">
    <source>
        <dbReference type="ARBA" id="ARBA00022679"/>
    </source>
</evidence>
<sequence>MVQKVLQEWEIDPSQLITKSVIDRGTFGTVFRGIYDGRDVTIKILDWSDDGTKTEAEIASSRTAFTQQVAVWQELNHPNVSKFIGATLGLSQLQIVTDNGRPCGIPSNGCCVVEEYLPAGNLRNYLVKKRRTKLAFKVVIQLALDVVKGLSYLHSHKIVHRDVKPENMLLDKARRVKISEFGVARIEASNPNDMTAETGTLGYMAPEVLRENPYNRKCDIYSFGISLWEIYCCDMPYPDLSFSEVAAGVVGQNFFFCWAILSCSNQRI</sequence>
<dbReference type="InterPro" id="IPR000719">
    <property type="entry name" value="Prot_kinase_dom"/>
</dbReference>
<dbReference type="PROSITE" id="PS00108">
    <property type="entry name" value="PROTEIN_KINASE_ST"/>
    <property type="match status" value="1"/>
</dbReference>
<dbReference type="GO" id="GO:0005886">
    <property type="term" value="C:plasma membrane"/>
    <property type="evidence" value="ECO:0007669"/>
    <property type="project" value="TreeGrafter"/>
</dbReference>
<reference evidence="8 9" key="1">
    <citation type="journal article" date="2019" name="Plant Biotechnol. J.">
        <title>The red bayberry genome and genetic basis of sex determination.</title>
        <authorList>
            <person name="Jia H.M."/>
            <person name="Jia H.J."/>
            <person name="Cai Q.L."/>
            <person name="Wang Y."/>
            <person name="Zhao H.B."/>
            <person name="Yang W.F."/>
            <person name="Wang G.Y."/>
            <person name="Li Y.H."/>
            <person name="Zhan D.L."/>
            <person name="Shen Y.T."/>
            <person name="Niu Q.F."/>
            <person name="Chang L."/>
            <person name="Qiu J."/>
            <person name="Zhao L."/>
            <person name="Xie H.B."/>
            <person name="Fu W.Y."/>
            <person name="Jin J."/>
            <person name="Li X.W."/>
            <person name="Jiao Y."/>
            <person name="Zhou C.C."/>
            <person name="Tu T."/>
            <person name="Chai C.Y."/>
            <person name="Gao J.L."/>
            <person name="Fan L.J."/>
            <person name="van de Weg E."/>
            <person name="Wang J.Y."/>
            <person name="Gao Z.S."/>
        </authorList>
    </citation>
    <scope>NUCLEOTIDE SEQUENCE [LARGE SCALE GENOMIC DNA]</scope>
    <source>
        <tissue evidence="8">Leaves</tissue>
    </source>
</reference>
<accession>A0A6A1VK30</accession>
<protein>
    <submittedName>
        <fullName evidence="8">Serine/threonine-protein kinase HT1</fullName>
    </submittedName>
</protein>
<dbReference type="InterPro" id="IPR011009">
    <property type="entry name" value="Kinase-like_dom_sf"/>
</dbReference>